<protein>
    <submittedName>
        <fullName evidence="1">Uncharacterized protein</fullName>
    </submittedName>
</protein>
<keyword evidence="2" id="KW-1185">Reference proteome</keyword>
<reference evidence="1" key="1">
    <citation type="submission" date="2022-12" db="EMBL/GenBank/DDBJ databases">
        <title>Draft genome assemblies for two species of Escallonia (Escalloniales).</title>
        <authorList>
            <person name="Chanderbali A."/>
            <person name="Dervinis C."/>
            <person name="Anghel I."/>
            <person name="Soltis D."/>
            <person name="Soltis P."/>
            <person name="Zapata F."/>
        </authorList>
    </citation>
    <scope>NUCLEOTIDE SEQUENCE</scope>
    <source>
        <strain evidence="1">UCBG64.0493</strain>
        <tissue evidence="1">Leaf</tissue>
    </source>
</reference>
<dbReference type="SUPFAM" id="SSF52335">
    <property type="entry name" value="Methylglyoxal synthase-like"/>
    <property type="match status" value="1"/>
</dbReference>
<comment type="caution">
    <text evidence="1">The sequence shown here is derived from an EMBL/GenBank/DDBJ whole genome shotgun (WGS) entry which is preliminary data.</text>
</comment>
<dbReference type="EMBL" id="JAVXUP010000136">
    <property type="protein sequence ID" value="KAK3036830.1"/>
    <property type="molecule type" value="Genomic_DNA"/>
</dbReference>
<dbReference type="Gene3D" id="3.40.50.1380">
    <property type="entry name" value="Methylglyoxal synthase-like domain"/>
    <property type="match status" value="1"/>
</dbReference>
<accession>A0AA88XE89</accession>
<dbReference type="InterPro" id="IPR036914">
    <property type="entry name" value="MGS-like_dom_sf"/>
</dbReference>
<proteinExistence type="predicted"/>
<name>A0AA88XE89_9ASTE</name>
<sequence>MAGMTYIELLTPKLVEQSIEKERHYAFFLPAIGGQISVNLALGGSGAPEKYGTWNLNTCITSATDFEFEIPQLAFEKFQVSEPVSTYPDKDPGHKTIMMNPYPEAYTECDASDRYTLSNPLKLALSIQQYLDEHKPKCDSGDLHHNVVFGMAPIEHARTHSEYSACMVPTKAISDSYTDTIWSRTTKLAKRLHQQRLDIVPTIHNCLTFLALGFRIVSTSATEYVLELDGIPVERVQNMHEGQPHTGDMIATLNP</sequence>
<evidence type="ECO:0000313" key="2">
    <source>
        <dbReference type="Proteomes" id="UP001188597"/>
    </source>
</evidence>
<gene>
    <name evidence="1" type="ORF">RJ639_031308</name>
</gene>
<evidence type="ECO:0000313" key="1">
    <source>
        <dbReference type="EMBL" id="KAK3036830.1"/>
    </source>
</evidence>
<dbReference type="AlphaFoldDB" id="A0AA88XE89"/>
<dbReference type="Proteomes" id="UP001188597">
    <property type="component" value="Unassembled WGS sequence"/>
</dbReference>
<organism evidence="1 2">
    <name type="scientific">Escallonia herrerae</name>
    <dbReference type="NCBI Taxonomy" id="1293975"/>
    <lineage>
        <taxon>Eukaryota</taxon>
        <taxon>Viridiplantae</taxon>
        <taxon>Streptophyta</taxon>
        <taxon>Embryophyta</taxon>
        <taxon>Tracheophyta</taxon>
        <taxon>Spermatophyta</taxon>
        <taxon>Magnoliopsida</taxon>
        <taxon>eudicotyledons</taxon>
        <taxon>Gunneridae</taxon>
        <taxon>Pentapetalae</taxon>
        <taxon>asterids</taxon>
        <taxon>campanulids</taxon>
        <taxon>Escalloniales</taxon>
        <taxon>Escalloniaceae</taxon>
        <taxon>Escallonia</taxon>
    </lineage>
</organism>